<dbReference type="GO" id="GO:0032259">
    <property type="term" value="P:methylation"/>
    <property type="evidence" value="ECO:0007669"/>
    <property type="project" value="UniProtKB-KW"/>
</dbReference>
<dbReference type="AlphaFoldDB" id="A0A2T0MYE1"/>
<feature type="domain" description="Methyltransferase" evidence="3">
    <location>
        <begin position="51"/>
        <end position="146"/>
    </location>
</feature>
<dbReference type="Pfam" id="PF13649">
    <property type="entry name" value="Methyltransf_25"/>
    <property type="match status" value="1"/>
</dbReference>
<dbReference type="Gene3D" id="3.40.50.150">
    <property type="entry name" value="Vaccinia Virus protein VP39"/>
    <property type="match status" value="1"/>
</dbReference>
<dbReference type="GO" id="GO:0008168">
    <property type="term" value="F:methyltransferase activity"/>
    <property type="evidence" value="ECO:0007669"/>
    <property type="project" value="UniProtKB-KW"/>
</dbReference>
<dbReference type="OrthoDB" id="9777638at2"/>
<reference evidence="4 5" key="1">
    <citation type="submission" date="2018-03" db="EMBL/GenBank/DDBJ databases">
        <title>Genomic Encyclopedia of Type Strains, Phase III (KMG-III): the genomes of soil and plant-associated and newly described type strains.</title>
        <authorList>
            <person name="Whitman W."/>
        </authorList>
    </citation>
    <scope>NUCLEOTIDE SEQUENCE [LARGE SCALE GENOMIC DNA]</scope>
    <source>
        <strain evidence="4 5">CGMCC 4.7104</strain>
    </source>
</reference>
<proteinExistence type="predicted"/>
<organism evidence="4 5">
    <name type="scientific">Nonomuraea fuscirosea</name>
    <dbReference type="NCBI Taxonomy" id="1291556"/>
    <lineage>
        <taxon>Bacteria</taxon>
        <taxon>Bacillati</taxon>
        <taxon>Actinomycetota</taxon>
        <taxon>Actinomycetes</taxon>
        <taxon>Streptosporangiales</taxon>
        <taxon>Streptosporangiaceae</taxon>
        <taxon>Nonomuraea</taxon>
    </lineage>
</organism>
<keyword evidence="2" id="KW-0808">Transferase</keyword>
<dbReference type="InterPro" id="IPR029063">
    <property type="entry name" value="SAM-dependent_MTases_sf"/>
</dbReference>
<gene>
    <name evidence="4" type="ORF">B0I32_109175</name>
</gene>
<protein>
    <submittedName>
        <fullName evidence="4">Ubiquinone/menaquinone biosynthesis C-methylase UbiE</fullName>
    </submittedName>
</protein>
<dbReference type="InterPro" id="IPR041698">
    <property type="entry name" value="Methyltransf_25"/>
</dbReference>
<dbReference type="CDD" id="cd02440">
    <property type="entry name" value="AdoMet_MTases"/>
    <property type="match status" value="1"/>
</dbReference>
<dbReference type="EMBL" id="PVNG01000009">
    <property type="protein sequence ID" value="PRX64247.1"/>
    <property type="molecule type" value="Genomic_DNA"/>
</dbReference>
<name>A0A2T0MYE1_9ACTN</name>
<evidence type="ECO:0000313" key="4">
    <source>
        <dbReference type="EMBL" id="PRX64247.1"/>
    </source>
</evidence>
<evidence type="ECO:0000256" key="2">
    <source>
        <dbReference type="ARBA" id="ARBA00022679"/>
    </source>
</evidence>
<keyword evidence="5" id="KW-1185">Reference proteome</keyword>
<evidence type="ECO:0000259" key="3">
    <source>
        <dbReference type="Pfam" id="PF13649"/>
    </source>
</evidence>
<dbReference type="SUPFAM" id="SSF53335">
    <property type="entry name" value="S-adenosyl-L-methionine-dependent methyltransferases"/>
    <property type="match status" value="1"/>
</dbReference>
<sequence>MTNIVNTEQAAAWNGSEGAHWAKDNTADSSFNVELTTPLLTAANIQPDDHVLDIGCGTGETTRLAARQARHGHAMGIDLSAIMLQQARTAAEAAGIGNVAFEEGDAQVHPFAAGQYQVAISRFGIMFFADPIAAFANIGRALRPGGRLVFICPRNMADNDWYVVPLSALHRRLGTAPLPESGMFSLADPAHTTNVLTRAGFSEVTLRPLDAPMDFGTDAQAAAENYLGSGPVLAVLEQPGGLTRATAHDILIDALRPYEGSNGVRIPGAHWLVTVRR</sequence>
<dbReference type="PANTHER" id="PTHR43861">
    <property type="entry name" value="TRANS-ACONITATE 2-METHYLTRANSFERASE-RELATED"/>
    <property type="match status" value="1"/>
</dbReference>
<dbReference type="RefSeq" id="WP_106242341.1">
    <property type="nucleotide sequence ID" value="NZ_JBFAIL010000046.1"/>
</dbReference>
<comment type="caution">
    <text evidence="4">The sequence shown here is derived from an EMBL/GenBank/DDBJ whole genome shotgun (WGS) entry which is preliminary data.</text>
</comment>
<dbReference type="Proteomes" id="UP000238312">
    <property type="component" value="Unassembled WGS sequence"/>
</dbReference>
<dbReference type="PANTHER" id="PTHR43861:SF1">
    <property type="entry name" value="TRANS-ACONITATE 2-METHYLTRANSFERASE"/>
    <property type="match status" value="1"/>
</dbReference>
<evidence type="ECO:0000313" key="5">
    <source>
        <dbReference type="Proteomes" id="UP000238312"/>
    </source>
</evidence>
<evidence type="ECO:0000256" key="1">
    <source>
        <dbReference type="ARBA" id="ARBA00022603"/>
    </source>
</evidence>
<keyword evidence="4" id="KW-0830">Ubiquinone</keyword>
<keyword evidence="1 4" id="KW-0489">Methyltransferase</keyword>
<accession>A0A2T0MYE1</accession>